<evidence type="ECO:0000313" key="5">
    <source>
        <dbReference type="Proteomes" id="UP000279089"/>
    </source>
</evidence>
<keyword evidence="1" id="KW-0812">Transmembrane</keyword>
<dbReference type="InterPro" id="IPR006860">
    <property type="entry name" value="FecR"/>
</dbReference>
<feature type="domain" description="Protein FecR C-terminal" evidence="3">
    <location>
        <begin position="264"/>
        <end position="332"/>
    </location>
</feature>
<dbReference type="RefSeq" id="WP_120514300.1">
    <property type="nucleotide sequence ID" value="NZ_QXZY01000001.1"/>
</dbReference>
<keyword evidence="5" id="KW-1185">Reference proteome</keyword>
<keyword evidence="1" id="KW-1133">Transmembrane helix</keyword>
<dbReference type="EMBL" id="RMBX01000001">
    <property type="protein sequence ID" value="RPD43029.1"/>
    <property type="molecule type" value="Genomic_DNA"/>
</dbReference>
<dbReference type="Pfam" id="PF04773">
    <property type="entry name" value="FecR"/>
    <property type="match status" value="1"/>
</dbReference>
<dbReference type="Gene3D" id="3.55.50.30">
    <property type="match status" value="1"/>
</dbReference>
<dbReference type="PIRSF" id="PIRSF018266">
    <property type="entry name" value="FecR"/>
    <property type="match status" value="1"/>
</dbReference>
<evidence type="ECO:0000256" key="1">
    <source>
        <dbReference type="SAM" id="Phobius"/>
    </source>
</evidence>
<dbReference type="Proteomes" id="UP000279089">
    <property type="component" value="Unassembled WGS sequence"/>
</dbReference>
<feature type="domain" description="FecR protein" evidence="2">
    <location>
        <begin position="133"/>
        <end position="219"/>
    </location>
</feature>
<comment type="caution">
    <text evidence="4">The sequence shown here is derived from an EMBL/GenBank/DDBJ whole genome shotgun (WGS) entry which is preliminary data.</text>
</comment>
<keyword evidence="1" id="KW-0472">Membrane</keyword>
<accession>A0A3N4MU03</accession>
<dbReference type="AlphaFoldDB" id="A0A3N4MU03"/>
<dbReference type="Pfam" id="PF16344">
    <property type="entry name" value="FecR_C"/>
    <property type="match status" value="1"/>
</dbReference>
<dbReference type="OrthoDB" id="697544at2"/>
<sequence length="341" mass="38395">MSHDIQRIQHLLDKYFHHTINADELREFWALLDRLPDERLRELDLRQFWDAPAMQDGNAPDWDMLYQNLLKQKEKDTLDYHRIASRRPFNWKRLAVAASLLFIVGLTALFIFSPSGKQVTQQMVLSESVLQPRTVTLPDGTVVTLNRQSTLEYPAGFAGKTREVYLHGEAYFEVKNDHSRPFLVHSEGLTTRVLGTSFNVRAYGGDSGVVVTVSTGKVQVQKGEDTVLGLLSAGEQLVVGRKSIRAEISKVDGEMVANWRLQELFFDNVTLEEAMAKISTHFNVQVQFEGNATGNCRFTARFAGKDAGLKQVMDVITTLTNTSWKAESDKSIKINGEGCVN</sequence>
<dbReference type="GO" id="GO:0016989">
    <property type="term" value="F:sigma factor antagonist activity"/>
    <property type="evidence" value="ECO:0007669"/>
    <property type="project" value="TreeGrafter"/>
</dbReference>
<evidence type="ECO:0000259" key="3">
    <source>
        <dbReference type="Pfam" id="PF16344"/>
    </source>
</evidence>
<name>A0A3N4MU03_9BACT</name>
<evidence type="ECO:0000313" key="4">
    <source>
        <dbReference type="EMBL" id="RPD43029.1"/>
    </source>
</evidence>
<dbReference type="PANTHER" id="PTHR30273">
    <property type="entry name" value="PERIPLASMIC SIGNAL SENSOR AND SIGMA FACTOR ACTIVATOR FECR-RELATED"/>
    <property type="match status" value="1"/>
</dbReference>
<feature type="transmembrane region" description="Helical" evidence="1">
    <location>
        <begin position="94"/>
        <end position="112"/>
    </location>
</feature>
<reference evidence="5" key="1">
    <citation type="submission" date="2018-11" db="EMBL/GenBank/DDBJ databases">
        <title>Chitinophaga lutea sp.nov., isolate from arsenic contaminated soil.</title>
        <authorList>
            <person name="Zong Y."/>
        </authorList>
    </citation>
    <scope>NUCLEOTIDE SEQUENCE [LARGE SCALE GENOMIC DNA]</scope>
    <source>
        <strain evidence="5">YLT18</strain>
    </source>
</reference>
<organism evidence="4 5">
    <name type="scientific">Chitinophaga barathri</name>
    <dbReference type="NCBI Taxonomy" id="1647451"/>
    <lineage>
        <taxon>Bacteria</taxon>
        <taxon>Pseudomonadati</taxon>
        <taxon>Bacteroidota</taxon>
        <taxon>Chitinophagia</taxon>
        <taxon>Chitinophagales</taxon>
        <taxon>Chitinophagaceae</taxon>
        <taxon>Chitinophaga</taxon>
    </lineage>
</organism>
<proteinExistence type="predicted"/>
<dbReference type="InterPro" id="IPR032508">
    <property type="entry name" value="FecR_C"/>
</dbReference>
<gene>
    <name evidence="4" type="ORF">EG028_01700</name>
</gene>
<evidence type="ECO:0000259" key="2">
    <source>
        <dbReference type="Pfam" id="PF04773"/>
    </source>
</evidence>
<dbReference type="Gene3D" id="2.60.120.1440">
    <property type="match status" value="1"/>
</dbReference>
<dbReference type="PANTHER" id="PTHR30273:SF2">
    <property type="entry name" value="PROTEIN FECR"/>
    <property type="match status" value="1"/>
</dbReference>
<dbReference type="InterPro" id="IPR012373">
    <property type="entry name" value="Ferrdict_sens_TM"/>
</dbReference>
<protein>
    <submittedName>
        <fullName evidence="4">DUF4974 domain-containing protein</fullName>
    </submittedName>
</protein>